<dbReference type="AlphaFoldDB" id="A0A2P2E892"/>
<comment type="caution">
    <text evidence="1">The sequence shown here is derived from an EMBL/GenBank/DDBJ whole genome shotgun (WGS) entry which is preliminary data.</text>
</comment>
<evidence type="ECO:0000313" key="1">
    <source>
        <dbReference type="EMBL" id="GBF57280.1"/>
    </source>
</evidence>
<dbReference type="OrthoDB" id="7628592at2"/>
<sequence length="296" mass="31940">MTSWVSRALDEIRQQAGTHHSGNSSGVAALRAAMMQDGTIQPSEAAALIQIHKTGAPPAGEAGWADLFVEAMADYFALSREVPIYHASELRPDWGRAIHRVADALMLDQLADAASEPSYQERMSALGVTEADAQTLIDAFENDGGSVLDETELRVLTSLFGRAVTYPPNLRHYAWRAVQASVLADKTINASELRLLTAIVMGPASLSGVAVDRAEADMLVALDHTVQDARKDRGWPAFFAQSIANHLLYAGGSPGRLDQAETAWLNTLYARNHTAGVQALKEWLADHADDADNDPL</sequence>
<dbReference type="RefSeq" id="WP_133245720.1">
    <property type="nucleotide sequence ID" value="NZ_BFBR01000002.1"/>
</dbReference>
<reference evidence="1 2" key="1">
    <citation type="journal article" date="2018" name="Genome Announc.">
        <title>Draft Genome Sequence of "Candidatus Phycosocius bacilliformis," an Alphaproteobacterial Ectosymbiont of the Hydrocarbon-Producing Green Alga Botryococcus braunii.</title>
        <authorList>
            <person name="Tanabe Y."/>
            <person name="Yamaguchi H."/>
            <person name="Watanabe M.M."/>
        </authorList>
    </citation>
    <scope>NUCLEOTIDE SEQUENCE [LARGE SCALE GENOMIC DNA]</scope>
    <source>
        <strain evidence="1 2">BOTRYCO-2</strain>
    </source>
</reference>
<keyword evidence="2" id="KW-1185">Reference proteome</keyword>
<dbReference type="Proteomes" id="UP000245086">
    <property type="component" value="Unassembled WGS sequence"/>
</dbReference>
<dbReference type="EMBL" id="BFBR01000002">
    <property type="protein sequence ID" value="GBF57280.1"/>
    <property type="molecule type" value="Genomic_DNA"/>
</dbReference>
<proteinExistence type="predicted"/>
<name>A0A2P2E892_9PROT</name>
<organism evidence="1 2">
    <name type="scientific">Candidatus Phycosocius bacilliformis</name>
    <dbReference type="NCBI Taxonomy" id="1445552"/>
    <lineage>
        <taxon>Bacteria</taxon>
        <taxon>Pseudomonadati</taxon>
        <taxon>Pseudomonadota</taxon>
        <taxon>Alphaproteobacteria</taxon>
        <taxon>Caulobacterales</taxon>
        <taxon>Caulobacterales incertae sedis</taxon>
        <taxon>Candidatus Phycosocius</taxon>
    </lineage>
</organism>
<protein>
    <submittedName>
        <fullName evidence="1">Uncharacterized protein</fullName>
    </submittedName>
</protein>
<accession>A0A2P2E892</accession>
<evidence type="ECO:0000313" key="2">
    <source>
        <dbReference type="Proteomes" id="UP000245086"/>
    </source>
</evidence>
<gene>
    <name evidence="1" type="ORF">PbB2_00945</name>
</gene>